<evidence type="ECO:0000313" key="4">
    <source>
        <dbReference type="Proteomes" id="UP000016721"/>
    </source>
</evidence>
<organism evidence="3 4">
    <name type="scientific">Clostridium intestinale URNW</name>
    <dbReference type="NCBI Taxonomy" id="1294142"/>
    <lineage>
        <taxon>Bacteria</taxon>
        <taxon>Bacillati</taxon>
        <taxon>Bacillota</taxon>
        <taxon>Clostridia</taxon>
        <taxon>Eubacteriales</taxon>
        <taxon>Clostridiaceae</taxon>
        <taxon>Clostridium</taxon>
    </lineage>
</organism>
<gene>
    <name evidence="3" type="ORF">CINTURNW_1003</name>
</gene>
<dbReference type="Proteomes" id="UP000016721">
    <property type="component" value="Unassembled WGS sequence"/>
</dbReference>
<dbReference type="STRING" id="1294142.CINTURNW_1003"/>
<evidence type="ECO:0000256" key="1">
    <source>
        <dbReference type="ARBA" id="ARBA00023125"/>
    </source>
</evidence>
<dbReference type="PANTHER" id="PTHR46558:SF11">
    <property type="entry name" value="HTH-TYPE TRANSCRIPTIONAL REGULATOR XRE"/>
    <property type="match status" value="1"/>
</dbReference>
<reference evidence="3 4" key="1">
    <citation type="journal article" date="2013" name="Genome Announc.">
        <title>Draft Genome Sequence of the Hydrogen- and Ethanol-Producing Bacterium Clostridium intestinale Strain URNW.</title>
        <authorList>
            <person name="Lal S."/>
            <person name="Ramachandran U."/>
            <person name="Zhang X."/>
            <person name="Sparling R."/>
            <person name="Levin D.B."/>
        </authorList>
    </citation>
    <scope>NUCLEOTIDE SEQUENCE [LARGE SCALE GENOMIC DNA]</scope>
    <source>
        <strain evidence="3 4">URNW</strain>
    </source>
</reference>
<dbReference type="CDD" id="cd00093">
    <property type="entry name" value="HTH_XRE"/>
    <property type="match status" value="1"/>
</dbReference>
<comment type="caution">
    <text evidence="3">The sequence shown here is derived from an EMBL/GenBank/DDBJ whole genome shotgun (WGS) entry which is preliminary data.</text>
</comment>
<dbReference type="eggNOG" id="COG1396">
    <property type="taxonomic scope" value="Bacteria"/>
</dbReference>
<dbReference type="EMBL" id="APJA01000009">
    <property type="protein sequence ID" value="ERK31875.1"/>
    <property type="molecule type" value="Genomic_DNA"/>
</dbReference>
<evidence type="ECO:0000259" key="2">
    <source>
        <dbReference type="PROSITE" id="PS50943"/>
    </source>
</evidence>
<dbReference type="Gene3D" id="1.10.260.40">
    <property type="entry name" value="lambda repressor-like DNA-binding domains"/>
    <property type="match status" value="1"/>
</dbReference>
<dbReference type="RefSeq" id="WP_021801036.1">
    <property type="nucleotide sequence ID" value="NZ_KI273145.1"/>
</dbReference>
<evidence type="ECO:0000313" key="3">
    <source>
        <dbReference type="EMBL" id="ERK31875.1"/>
    </source>
</evidence>
<accession>U2PZC9</accession>
<protein>
    <submittedName>
        <fullName evidence="3">Immunity repressor protein</fullName>
    </submittedName>
</protein>
<keyword evidence="4" id="KW-1185">Reference proteome</keyword>
<dbReference type="HOGENOM" id="CLU_066192_4_0_9"/>
<dbReference type="PANTHER" id="PTHR46558">
    <property type="entry name" value="TRACRIPTIONAL REGULATORY PROTEIN-RELATED-RELATED"/>
    <property type="match status" value="1"/>
</dbReference>
<dbReference type="Pfam" id="PF01381">
    <property type="entry name" value="HTH_3"/>
    <property type="match status" value="1"/>
</dbReference>
<dbReference type="SMART" id="SM00530">
    <property type="entry name" value="HTH_XRE"/>
    <property type="match status" value="1"/>
</dbReference>
<sequence>MLGDKIKELRKRKKITQQKLAEIIGVSQSSIGMLEGNKQGASNETLVKLAIALDTTTDYLLSNDENKSIDTSIGLNKRDKKDISRALSETLEQLQENQDGLMFDGEPIDEETKELLRISLENSMRLAKQIAKNKFTPKKHKK</sequence>
<feature type="domain" description="HTH cro/C1-type" evidence="2">
    <location>
        <begin position="6"/>
        <end position="60"/>
    </location>
</feature>
<keyword evidence="1" id="KW-0238">DNA-binding</keyword>
<dbReference type="AlphaFoldDB" id="U2PZC9"/>
<name>U2PZC9_9CLOT</name>
<dbReference type="SUPFAM" id="SSF47413">
    <property type="entry name" value="lambda repressor-like DNA-binding domains"/>
    <property type="match status" value="1"/>
</dbReference>
<proteinExistence type="predicted"/>
<dbReference type="PATRIC" id="fig|1294142.3.peg.1002"/>
<dbReference type="InterPro" id="IPR001387">
    <property type="entry name" value="Cro/C1-type_HTH"/>
</dbReference>
<dbReference type="InterPro" id="IPR010982">
    <property type="entry name" value="Lambda_DNA-bd_dom_sf"/>
</dbReference>
<dbReference type="PROSITE" id="PS50943">
    <property type="entry name" value="HTH_CROC1"/>
    <property type="match status" value="1"/>
</dbReference>
<dbReference type="GO" id="GO:0003677">
    <property type="term" value="F:DNA binding"/>
    <property type="evidence" value="ECO:0007669"/>
    <property type="project" value="UniProtKB-KW"/>
</dbReference>
<dbReference type="OrthoDB" id="1928139at2"/>